<keyword evidence="2" id="KW-0677">Repeat</keyword>
<dbReference type="PRINTS" id="PR00364">
    <property type="entry name" value="DISEASERSIST"/>
</dbReference>
<accession>A0A0D3AUR1</accession>
<dbReference type="Gene3D" id="3.80.10.10">
    <property type="entry name" value="Ribonuclease Inhibitor"/>
    <property type="match status" value="1"/>
</dbReference>
<dbReference type="Pfam" id="PF23282">
    <property type="entry name" value="WHD_ROQ1"/>
    <property type="match status" value="1"/>
</dbReference>
<dbReference type="PANTHER" id="PTHR11017:SF538">
    <property type="entry name" value="ADP-RIBOSYL CYCLASE_CYCLIC ADP-RIBOSE HYDROLASE"/>
    <property type="match status" value="1"/>
</dbReference>
<dbReference type="HOGENOM" id="CLU_001561_2_1_1"/>
<proteinExistence type="predicted"/>
<dbReference type="SUPFAM" id="SSF52058">
    <property type="entry name" value="L domain-like"/>
    <property type="match status" value="1"/>
</dbReference>
<dbReference type="Pfam" id="PF00931">
    <property type="entry name" value="NB-ARC"/>
    <property type="match status" value="1"/>
</dbReference>
<keyword evidence="6" id="KW-1185">Reference proteome</keyword>
<dbReference type="FunFam" id="3.80.10.10:FF:000386">
    <property type="entry name" value="Disease resistance protein RPS4"/>
    <property type="match status" value="1"/>
</dbReference>
<reference evidence="5" key="2">
    <citation type="submission" date="2015-03" db="UniProtKB">
        <authorList>
            <consortium name="EnsemblPlants"/>
        </authorList>
    </citation>
    <scope>IDENTIFICATION</scope>
</reference>
<dbReference type="Gramene" id="Bo2g131620.1">
    <property type="protein sequence ID" value="Bo2g131620.1"/>
    <property type="gene ID" value="Bo2g131620"/>
</dbReference>
<dbReference type="AlphaFoldDB" id="A0A0D3AUR1"/>
<dbReference type="InterPro" id="IPR058192">
    <property type="entry name" value="WHD_ROQ1-like"/>
</dbReference>
<dbReference type="InterPro" id="IPR027417">
    <property type="entry name" value="P-loop_NTPase"/>
</dbReference>
<evidence type="ECO:0000259" key="4">
    <source>
        <dbReference type="Pfam" id="PF23282"/>
    </source>
</evidence>
<dbReference type="SUPFAM" id="SSF52540">
    <property type="entry name" value="P-loop containing nucleoside triphosphate hydrolases"/>
    <property type="match status" value="1"/>
</dbReference>
<name>A0A0D3AUR1_BRAOL</name>
<reference evidence="5 6" key="1">
    <citation type="journal article" date="2014" name="Genome Biol.">
        <title>Transcriptome and methylome profiling reveals relics of genome dominance in the mesopolyploid Brassica oleracea.</title>
        <authorList>
            <person name="Parkin I.A."/>
            <person name="Koh C."/>
            <person name="Tang H."/>
            <person name="Robinson S.J."/>
            <person name="Kagale S."/>
            <person name="Clarke W.E."/>
            <person name="Town C.D."/>
            <person name="Nixon J."/>
            <person name="Krishnakumar V."/>
            <person name="Bidwell S.L."/>
            <person name="Denoeud F."/>
            <person name="Belcram H."/>
            <person name="Links M.G."/>
            <person name="Just J."/>
            <person name="Clarke C."/>
            <person name="Bender T."/>
            <person name="Huebert T."/>
            <person name="Mason A.S."/>
            <person name="Pires J.C."/>
            <person name="Barker G."/>
            <person name="Moore J."/>
            <person name="Walley P.G."/>
            <person name="Manoli S."/>
            <person name="Batley J."/>
            <person name="Edwards D."/>
            <person name="Nelson M.N."/>
            <person name="Wang X."/>
            <person name="Paterson A.H."/>
            <person name="King G."/>
            <person name="Bancroft I."/>
            <person name="Chalhoub B."/>
            <person name="Sharpe A.G."/>
        </authorList>
    </citation>
    <scope>NUCLEOTIDE SEQUENCE</scope>
    <source>
        <strain evidence="5 6">cv. TO1000</strain>
    </source>
</reference>
<dbReference type="Gene3D" id="1.10.8.430">
    <property type="entry name" value="Helical domain of apoptotic protease-activating factors"/>
    <property type="match status" value="1"/>
</dbReference>
<organism evidence="5 6">
    <name type="scientific">Brassica oleracea var. oleracea</name>
    <dbReference type="NCBI Taxonomy" id="109376"/>
    <lineage>
        <taxon>Eukaryota</taxon>
        <taxon>Viridiplantae</taxon>
        <taxon>Streptophyta</taxon>
        <taxon>Embryophyta</taxon>
        <taxon>Tracheophyta</taxon>
        <taxon>Spermatophyta</taxon>
        <taxon>Magnoliopsida</taxon>
        <taxon>eudicotyledons</taxon>
        <taxon>Gunneridae</taxon>
        <taxon>Pentapetalae</taxon>
        <taxon>rosids</taxon>
        <taxon>malvids</taxon>
        <taxon>Brassicales</taxon>
        <taxon>Brassicaceae</taxon>
        <taxon>Brassiceae</taxon>
        <taxon>Brassica</taxon>
    </lineage>
</organism>
<dbReference type="OMA" id="SSHFECK"/>
<evidence type="ECO:0000259" key="3">
    <source>
        <dbReference type="Pfam" id="PF00931"/>
    </source>
</evidence>
<dbReference type="InterPro" id="IPR002182">
    <property type="entry name" value="NB-ARC"/>
</dbReference>
<dbReference type="GO" id="GO:0043531">
    <property type="term" value="F:ADP binding"/>
    <property type="evidence" value="ECO:0007669"/>
    <property type="project" value="InterPro"/>
</dbReference>
<dbReference type="Gene3D" id="3.40.50.300">
    <property type="entry name" value="P-loop containing nucleotide triphosphate hydrolases"/>
    <property type="match status" value="1"/>
</dbReference>
<feature type="domain" description="NB-ARC" evidence="3">
    <location>
        <begin position="28"/>
        <end position="162"/>
    </location>
</feature>
<evidence type="ECO:0000313" key="6">
    <source>
        <dbReference type="Proteomes" id="UP000032141"/>
    </source>
</evidence>
<evidence type="ECO:0000313" key="5">
    <source>
        <dbReference type="EnsemblPlants" id="Bo2g131620.1"/>
    </source>
</evidence>
<evidence type="ECO:0000256" key="1">
    <source>
        <dbReference type="ARBA" id="ARBA00022614"/>
    </source>
</evidence>
<dbReference type="Proteomes" id="UP000032141">
    <property type="component" value="Chromosome C2"/>
</dbReference>
<dbReference type="GO" id="GO:0006952">
    <property type="term" value="P:defense response"/>
    <property type="evidence" value="ECO:0007669"/>
    <property type="project" value="InterPro"/>
</dbReference>
<dbReference type="InterPro" id="IPR032675">
    <property type="entry name" value="LRR_dom_sf"/>
</dbReference>
<dbReference type="InterPro" id="IPR042197">
    <property type="entry name" value="Apaf_helical"/>
</dbReference>
<dbReference type="EnsemblPlants" id="Bo2g131620.1">
    <property type="protein sequence ID" value="Bo2g131620.1"/>
    <property type="gene ID" value="Bo2g131620"/>
</dbReference>
<dbReference type="InterPro" id="IPR044974">
    <property type="entry name" value="Disease_R_plants"/>
</dbReference>
<dbReference type="PANTHER" id="PTHR11017">
    <property type="entry name" value="LEUCINE-RICH REPEAT-CONTAINING PROTEIN"/>
    <property type="match status" value="1"/>
</dbReference>
<feature type="domain" description="Disease resistance protein Roq1-like winged-helix" evidence="4">
    <location>
        <begin position="245"/>
        <end position="311"/>
    </location>
</feature>
<dbReference type="STRING" id="109376.A0A0D3AUR1"/>
<keyword evidence="1" id="KW-0433">Leucine-rich repeat</keyword>
<dbReference type="Pfam" id="PF07725">
    <property type="entry name" value="LRR_3"/>
    <property type="match status" value="1"/>
</dbReference>
<sequence length="578" mass="66142">MLSTALSLLESDIIFLIVRGNEAAMIELDAEEVRMVGLWGSSGIGKTTIARVLFQRISRHFRGSIFIDRAFVSQTMEIFNAANRDDYNMKLHLQRNFLSEILGKGDIKINHLNAVGERLKNQKVLIFIDDFDDQVVLDALIGQAQWFGSGSRIIVVTNDKHFLRVMGLITFTRKNATPEGFKEIVVKVTGLAGSLPLDLCVLGSSLQGRDKEYWMDLLPNLQNGIDGKIEKSLRVSYDGLSSKGDKAIFRHIACLFNGEKVTYLKLFLADSGLSVNVGMENLADKSLIHVSRGRVEMHRLLQEMGRSIVRREEPEKREFLVDSQGICDVLSEGIGTPKVLGISLNIDEIGELYLHEDAFTRMRNLRFLKIYTIHGFIREVKLQLHENFDYLLPKLILLHWDEYPMRCLPSKFRPENLVRLIMKYSKLEKLWEGIVELPCLKNMNLWGSQNLIEMPDLSKATNLETLCLDDCYSLVKLPSSIPHPNKLMKLYLRDCRNLESIPIGISLTSIKELYLDGCSRLRNFPQISTNILDLRVDKTSIEEIPSNLNLENLYHLRMTEPKSKKQWERVLVCMHFQT</sequence>
<protein>
    <submittedName>
        <fullName evidence="5">Uncharacterized protein</fullName>
    </submittedName>
</protein>
<dbReference type="InterPro" id="IPR011713">
    <property type="entry name" value="Leu-rich_rpt_3"/>
</dbReference>
<evidence type="ECO:0000256" key="2">
    <source>
        <dbReference type="ARBA" id="ARBA00022737"/>
    </source>
</evidence>